<feature type="domain" description="Fe2OG dioxygenase" evidence="6">
    <location>
        <begin position="175"/>
        <end position="281"/>
    </location>
</feature>
<dbReference type="InterPro" id="IPR005123">
    <property type="entry name" value="Oxoglu/Fe-dep_dioxygenase_dom"/>
</dbReference>
<dbReference type="InterPro" id="IPR026992">
    <property type="entry name" value="DIOX_N"/>
</dbReference>
<dbReference type="OrthoDB" id="288590at2759"/>
<evidence type="ECO:0000256" key="1">
    <source>
        <dbReference type="ARBA" id="ARBA00008056"/>
    </source>
</evidence>
<dbReference type="AlphaFoldDB" id="A0A4R0RGM9"/>
<dbReference type="EMBL" id="RWJN01000212">
    <property type="protein sequence ID" value="TCD64835.1"/>
    <property type="molecule type" value="Genomic_DNA"/>
</dbReference>
<evidence type="ECO:0000256" key="2">
    <source>
        <dbReference type="ARBA" id="ARBA00022723"/>
    </source>
</evidence>
<name>A0A4R0RGM9_9APHY</name>
<evidence type="ECO:0000313" key="7">
    <source>
        <dbReference type="EMBL" id="TCD64835.1"/>
    </source>
</evidence>
<dbReference type="InterPro" id="IPR027443">
    <property type="entry name" value="IPNS-like_sf"/>
</dbReference>
<evidence type="ECO:0000256" key="3">
    <source>
        <dbReference type="ARBA" id="ARBA00023002"/>
    </source>
</evidence>
<gene>
    <name evidence="7" type="ORF">EIP91_003583</name>
</gene>
<feature type="region of interest" description="Disordered" evidence="5">
    <location>
        <begin position="448"/>
        <end position="503"/>
    </location>
</feature>
<dbReference type="Pfam" id="PF14226">
    <property type="entry name" value="DIOX_N"/>
    <property type="match status" value="1"/>
</dbReference>
<dbReference type="SUPFAM" id="SSF51197">
    <property type="entry name" value="Clavaminate synthase-like"/>
    <property type="match status" value="1"/>
</dbReference>
<keyword evidence="2" id="KW-0479">Metal-binding</keyword>
<dbReference type="STRING" id="92696.A0A4R0RGM9"/>
<dbReference type="GO" id="GO:0016491">
    <property type="term" value="F:oxidoreductase activity"/>
    <property type="evidence" value="ECO:0007669"/>
    <property type="project" value="UniProtKB-KW"/>
</dbReference>
<dbReference type="Proteomes" id="UP000292702">
    <property type="component" value="Unassembled WGS sequence"/>
</dbReference>
<dbReference type="GO" id="GO:0046872">
    <property type="term" value="F:metal ion binding"/>
    <property type="evidence" value="ECO:0007669"/>
    <property type="project" value="UniProtKB-KW"/>
</dbReference>
<dbReference type="PROSITE" id="PS51471">
    <property type="entry name" value="FE2OG_OXY"/>
    <property type="match status" value="1"/>
</dbReference>
<dbReference type="Gene3D" id="2.60.120.330">
    <property type="entry name" value="B-lactam Antibiotic, Isopenicillin N Synthase, Chain"/>
    <property type="match status" value="1"/>
</dbReference>
<keyword evidence="8" id="KW-1185">Reference proteome</keyword>
<dbReference type="InterPro" id="IPR044861">
    <property type="entry name" value="IPNS-like_FE2OG_OXY"/>
</dbReference>
<evidence type="ECO:0000256" key="5">
    <source>
        <dbReference type="SAM" id="MobiDB-lite"/>
    </source>
</evidence>
<dbReference type="Pfam" id="PF03171">
    <property type="entry name" value="2OG-FeII_Oxy"/>
    <property type="match status" value="1"/>
</dbReference>
<proteinExistence type="inferred from homology"/>
<evidence type="ECO:0000259" key="6">
    <source>
        <dbReference type="PROSITE" id="PS51471"/>
    </source>
</evidence>
<keyword evidence="4" id="KW-0408">Iron</keyword>
<evidence type="ECO:0000256" key="4">
    <source>
        <dbReference type="ARBA" id="ARBA00023004"/>
    </source>
</evidence>
<evidence type="ECO:0000313" key="8">
    <source>
        <dbReference type="Proteomes" id="UP000292702"/>
    </source>
</evidence>
<protein>
    <recommendedName>
        <fullName evidence="6">Fe2OG dioxygenase domain-containing protein</fullName>
    </recommendedName>
</protein>
<dbReference type="PANTHER" id="PTHR10209">
    <property type="entry name" value="OXIDOREDUCTASE, 2OG-FE II OXYGENASE FAMILY PROTEIN"/>
    <property type="match status" value="1"/>
</dbReference>
<keyword evidence="3" id="KW-0560">Oxidoreductase</keyword>
<comment type="caution">
    <text evidence="7">The sequence shown here is derived from an EMBL/GenBank/DDBJ whole genome shotgun (WGS) entry which is preliminary data.</text>
</comment>
<reference evidence="7 8" key="1">
    <citation type="submission" date="2018-11" db="EMBL/GenBank/DDBJ databases">
        <title>Genome assembly of Steccherinum ochraceum LE-BIN_3174, the white-rot fungus of the Steccherinaceae family (The Residual Polyporoid clade, Polyporales, Basidiomycota).</title>
        <authorList>
            <person name="Fedorova T.V."/>
            <person name="Glazunova O.A."/>
            <person name="Landesman E.O."/>
            <person name="Moiseenko K.V."/>
            <person name="Psurtseva N.V."/>
            <person name="Savinova O.S."/>
            <person name="Shakhova N.V."/>
            <person name="Tyazhelova T.V."/>
            <person name="Vasina D.V."/>
        </authorList>
    </citation>
    <scope>NUCLEOTIDE SEQUENCE [LARGE SCALE GENOMIC DNA]</scope>
    <source>
        <strain evidence="7 8">LE-BIN_3174</strain>
    </source>
</reference>
<sequence length="503" mass="55735">MTANFSSIPVLDYSLLSSPETRSEFIRQLQHTLINVGFLYLSNPPVAREDIDAVINYCPRLFDIPTEAKEKIQKANSPHFLGYSSFGTELTKGQIDLREQYDFGTPYEADWHSGDPEYHRLLGPSQWPDEDLIPGFKDTFLKYFRQLEKLSTEFIALIEEALELPPGAMKQFFSNIGGLQHWGKVVKYPAPDNSSNQGVGAHYDPGFLTFLLQASAHRGLQVQNLVGDWIHAPPIPGTFVVNMGKALETVTQGLAKATSHRVLSPEKGSSPRYSVPFFQNISQDIVVGESILHFKPEILKLKETGGKRAHADPANYSEYDRLPSGQVCLIARVKSHPDVAQRHYPELFQQFFSQTPPAQALVLDACTCLNIRSQILLYPTQQLDMQFTTAVVALTALTSTAAFAAPLPMTAENVHHARDESSPLALRDEFSPLVLRDAAEVLNARGPLDLLGDDSEPMGGIMEDPPEVPRPLNAPASQDHGYYIPTVNPKDVMAPPAPPRIKD</sequence>
<organism evidence="7 8">
    <name type="scientific">Steccherinum ochraceum</name>
    <dbReference type="NCBI Taxonomy" id="92696"/>
    <lineage>
        <taxon>Eukaryota</taxon>
        <taxon>Fungi</taxon>
        <taxon>Dikarya</taxon>
        <taxon>Basidiomycota</taxon>
        <taxon>Agaricomycotina</taxon>
        <taxon>Agaricomycetes</taxon>
        <taxon>Polyporales</taxon>
        <taxon>Steccherinaceae</taxon>
        <taxon>Steccherinum</taxon>
    </lineage>
</organism>
<accession>A0A4R0RGM9</accession>
<comment type="similarity">
    <text evidence="1">Belongs to the iron/ascorbate-dependent oxidoreductase family.</text>
</comment>
<dbReference type="PANTHER" id="PTHR10209:SF812">
    <property type="entry name" value="2OG-FE(II) OXYGENASE FAMILY, PUTATIVE (AFU_ORTHOLOGUE AFUA_3G14880)-RELATED"/>
    <property type="match status" value="1"/>
</dbReference>